<accession>A0ABY6F3U8</accession>
<protein>
    <submittedName>
        <fullName evidence="2">Uncharacterized protein</fullName>
    </submittedName>
</protein>
<keyword evidence="1" id="KW-0732">Signal</keyword>
<dbReference type="RefSeq" id="WP_263076156.1">
    <property type="nucleotide sequence ID" value="NZ_CP089977.1"/>
</dbReference>
<sequence length="198" mass="22692">MPLPLLIGGAALLGGALLAAASSSGGNYDDDDDGEDLEEARREKARSEILTSLSEYLEKEGNQLMSVLTEQGILEPTSCSFETDDIDLDDELEICVFDRDDMKESQFELLLDEAIEDMDHYRDHEVNLFKQTIRYKYLNRIQPDAQSVFQRVSVNFYSLYKNSLYSNGFTLTEEFRQDMRLLSKIDKELYKIKQQADT</sequence>
<dbReference type="Proteomes" id="UP001063782">
    <property type="component" value="Chromosome"/>
</dbReference>
<name>A0ABY6F3U8_9GAMM</name>
<keyword evidence="3" id="KW-1185">Reference proteome</keyword>
<feature type="signal peptide" evidence="1">
    <location>
        <begin position="1"/>
        <end position="21"/>
    </location>
</feature>
<evidence type="ECO:0000256" key="1">
    <source>
        <dbReference type="SAM" id="SignalP"/>
    </source>
</evidence>
<proteinExistence type="predicted"/>
<evidence type="ECO:0000313" key="3">
    <source>
        <dbReference type="Proteomes" id="UP001063782"/>
    </source>
</evidence>
<evidence type="ECO:0000313" key="2">
    <source>
        <dbReference type="EMBL" id="UXZ04667.1"/>
    </source>
</evidence>
<organism evidence="2 3">
    <name type="scientific">Moraxella nasicaprae</name>
    <dbReference type="NCBI Taxonomy" id="2904122"/>
    <lineage>
        <taxon>Bacteria</taxon>
        <taxon>Pseudomonadati</taxon>
        <taxon>Pseudomonadota</taxon>
        <taxon>Gammaproteobacteria</taxon>
        <taxon>Moraxellales</taxon>
        <taxon>Moraxellaceae</taxon>
        <taxon>Moraxella</taxon>
    </lineage>
</organism>
<gene>
    <name evidence="2" type="ORF">LU297_08875</name>
</gene>
<dbReference type="EMBL" id="CP089977">
    <property type="protein sequence ID" value="UXZ04667.1"/>
    <property type="molecule type" value="Genomic_DNA"/>
</dbReference>
<reference evidence="2" key="1">
    <citation type="submission" date="2021-12" db="EMBL/GenBank/DDBJ databases">
        <title>taxonomy of Moraxella sp. ZY201224.</title>
        <authorList>
            <person name="Li F."/>
        </authorList>
    </citation>
    <scope>NUCLEOTIDE SEQUENCE</scope>
    <source>
        <strain evidence="2">ZY201224</strain>
    </source>
</reference>
<feature type="chain" id="PRO_5045111086" evidence="1">
    <location>
        <begin position="22"/>
        <end position="198"/>
    </location>
</feature>